<organism evidence="1">
    <name type="scientific">Aphanomyces astaci</name>
    <name type="common">Crayfish plague agent</name>
    <dbReference type="NCBI Taxonomy" id="112090"/>
    <lineage>
        <taxon>Eukaryota</taxon>
        <taxon>Sar</taxon>
        <taxon>Stramenopiles</taxon>
        <taxon>Oomycota</taxon>
        <taxon>Saprolegniomycetes</taxon>
        <taxon>Saprolegniales</taxon>
        <taxon>Verrucalvaceae</taxon>
        <taxon>Aphanomyces</taxon>
    </lineage>
</organism>
<name>W4GCA2_APHAT</name>
<dbReference type="AlphaFoldDB" id="W4GCA2"/>
<dbReference type="RefSeq" id="XP_009833104.1">
    <property type="nucleotide sequence ID" value="XM_009834802.1"/>
</dbReference>
<proteinExistence type="predicted"/>
<sequence>MCDVKRDVYFFNCDSCCCCADGHCPVSMNTYLSVWVNVGRTTSLNLPTLMRLSSSSELFFSASSNPSTAVLKFSFCKSNSSHVQSALRLRWCGSSDAVSACPSSSSRFSISGSSRVRSRIGMWDGSGSDIRGAHTQ</sequence>
<gene>
    <name evidence="1" type="ORF">H257_08763</name>
</gene>
<dbReference type="VEuPathDB" id="FungiDB:H257_08763"/>
<accession>W4GCA2</accession>
<dbReference type="GeneID" id="20810759"/>
<dbReference type="EMBL" id="KI913133">
    <property type="protein sequence ID" value="ETV77317.1"/>
    <property type="molecule type" value="Genomic_DNA"/>
</dbReference>
<reference evidence="1" key="1">
    <citation type="submission" date="2013-12" db="EMBL/GenBank/DDBJ databases">
        <title>The Genome Sequence of Aphanomyces astaci APO3.</title>
        <authorList>
            <consortium name="The Broad Institute Genomics Platform"/>
            <person name="Russ C."/>
            <person name="Tyler B."/>
            <person name="van West P."/>
            <person name="Dieguez-Uribeondo J."/>
            <person name="Young S.K."/>
            <person name="Zeng Q."/>
            <person name="Gargeya S."/>
            <person name="Fitzgerald M."/>
            <person name="Abouelleil A."/>
            <person name="Alvarado L."/>
            <person name="Chapman S.B."/>
            <person name="Gainer-Dewar J."/>
            <person name="Goldberg J."/>
            <person name="Griggs A."/>
            <person name="Gujja S."/>
            <person name="Hansen M."/>
            <person name="Howarth C."/>
            <person name="Imamovic A."/>
            <person name="Ireland A."/>
            <person name="Larimer J."/>
            <person name="McCowan C."/>
            <person name="Murphy C."/>
            <person name="Pearson M."/>
            <person name="Poon T.W."/>
            <person name="Priest M."/>
            <person name="Roberts A."/>
            <person name="Saif S."/>
            <person name="Shea T."/>
            <person name="Sykes S."/>
            <person name="Wortman J."/>
            <person name="Nusbaum C."/>
            <person name="Birren B."/>
        </authorList>
    </citation>
    <scope>NUCLEOTIDE SEQUENCE [LARGE SCALE GENOMIC DNA]</scope>
    <source>
        <strain evidence="1">APO3</strain>
    </source>
</reference>
<evidence type="ECO:0000313" key="1">
    <source>
        <dbReference type="EMBL" id="ETV77317.1"/>
    </source>
</evidence>
<protein>
    <submittedName>
        <fullName evidence="1">Uncharacterized protein</fullName>
    </submittedName>
</protein>